<evidence type="ECO:0000256" key="2">
    <source>
        <dbReference type="ARBA" id="ARBA00022527"/>
    </source>
</evidence>
<feature type="domain" description="Protein kinase" evidence="6">
    <location>
        <begin position="105"/>
        <end position="281"/>
    </location>
</feature>
<reference evidence="7" key="1">
    <citation type="submission" date="2022-11" db="EMBL/GenBank/DDBJ databases">
        <authorList>
            <person name="Hyden B.L."/>
            <person name="Feng K."/>
            <person name="Yates T."/>
            <person name="Jawdy S."/>
            <person name="Smart L.B."/>
            <person name="Muchero W."/>
        </authorList>
    </citation>
    <scope>NUCLEOTIDE SEQUENCE</scope>
    <source>
        <tissue evidence="7">Shoot tip</tissue>
    </source>
</reference>
<keyword evidence="8" id="KW-1185">Reference proteome</keyword>
<dbReference type="InterPro" id="IPR000719">
    <property type="entry name" value="Prot_kinase_dom"/>
</dbReference>
<dbReference type="PANTHER" id="PTHR47985">
    <property type="entry name" value="OS07G0668900 PROTEIN"/>
    <property type="match status" value="1"/>
</dbReference>
<evidence type="ECO:0000256" key="1">
    <source>
        <dbReference type="ARBA" id="ARBA00004193"/>
    </source>
</evidence>
<dbReference type="PANTHER" id="PTHR47985:SF74">
    <property type="entry name" value="PROTEIN KINASE DOMAIN-CONTAINING PROTEIN"/>
    <property type="match status" value="1"/>
</dbReference>
<comment type="subcellular location">
    <subcellularLocation>
        <location evidence="1">Cell membrane</location>
        <topology evidence="1">Lipid-anchor</topology>
    </subcellularLocation>
</comment>
<reference evidence="7" key="2">
    <citation type="journal article" date="2023" name="Int. J. Mol. Sci.">
        <title>De Novo Assembly and Annotation of 11 Diverse Shrub Willow (Salix) Genomes Reveals Novel Gene Organization in Sex-Linked Regions.</title>
        <authorList>
            <person name="Hyden B."/>
            <person name="Feng K."/>
            <person name="Yates T.B."/>
            <person name="Jawdy S."/>
            <person name="Cereghino C."/>
            <person name="Smart L.B."/>
            <person name="Muchero W."/>
        </authorList>
    </citation>
    <scope>NUCLEOTIDE SEQUENCE</scope>
    <source>
        <tissue evidence="7">Shoot tip</tissue>
    </source>
</reference>
<accession>A0A9Q0VT88</accession>
<name>A0A9Q0VT88_SALPP</name>
<dbReference type="GO" id="GO:0005886">
    <property type="term" value="C:plasma membrane"/>
    <property type="evidence" value="ECO:0007669"/>
    <property type="project" value="UniProtKB-SubCell"/>
</dbReference>
<dbReference type="AlphaFoldDB" id="A0A9Q0VT88"/>
<dbReference type="Pfam" id="PF00069">
    <property type="entry name" value="Pkinase"/>
    <property type="match status" value="1"/>
</dbReference>
<dbReference type="SUPFAM" id="SSF56112">
    <property type="entry name" value="Protein kinase-like (PK-like)"/>
    <property type="match status" value="1"/>
</dbReference>
<evidence type="ECO:0000256" key="5">
    <source>
        <dbReference type="PROSITE-ProRule" id="PRU10141"/>
    </source>
</evidence>
<keyword evidence="2" id="KW-0723">Serine/threonine-protein kinase</keyword>
<dbReference type="EMBL" id="JAPFFK010000007">
    <property type="protein sequence ID" value="KAJ6754519.1"/>
    <property type="molecule type" value="Genomic_DNA"/>
</dbReference>
<dbReference type="Gene3D" id="3.30.200.20">
    <property type="entry name" value="Phosphorylase Kinase, domain 1"/>
    <property type="match status" value="1"/>
</dbReference>
<dbReference type="Proteomes" id="UP001151532">
    <property type="component" value="Chromosome 16"/>
</dbReference>
<dbReference type="GO" id="GO:0005524">
    <property type="term" value="F:ATP binding"/>
    <property type="evidence" value="ECO:0007669"/>
    <property type="project" value="UniProtKB-UniRule"/>
</dbReference>
<sequence length="281" mass="30596">MWEVFLLDEVRLGSEDPRGGLEILYGTENLLMRITRNAMKLNPKLIWFNSKADALQLQLDQDGEAISKGTVETRFTSSAVVRDGPGDREAAIFTYRELSFATNSFRAESFLGSGGFGAVYKGKLESTGQVVAVKKLDPSGIQRISGGGSHALPNVVNLAGYCGDADHRLLVHEYMLLGSMEDHLFGISSISLIPSIPDGTPDMEPLDWNTRMKIAAVGRLKFRMDCRFEGISGRLADQSMAEAACMAKKDLAIIHTFCKSSIFNVFPSFTMGDLGVISGGN</sequence>
<evidence type="ECO:0000313" key="7">
    <source>
        <dbReference type="EMBL" id="KAJ6754519.1"/>
    </source>
</evidence>
<keyword evidence="5" id="KW-0547">Nucleotide-binding</keyword>
<proteinExistence type="predicted"/>
<evidence type="ECO:0000313" key="8">
    <source>
        <dbReference type="Proteomes" id="UP001151532"/>
    </source>
</evidence>
<dbReference type="InterPro" id="IPR017441">
    <property type="entry name" value="Protein_kinase_ATP_BS"/>
</dbReference>
<keyword evidence="4" id="KW-0449">Lipoprotein</keyword>
<protein>
    <recommendedName>
        <fullName evidence="6">Protein kinase domain-containing protein</fullName>
    </recommendedName>
</protein>
<keyword evidence="2" id="KW-0808">Transferase</keyword>
<dbReference type="OrthoDB" id="4062651at2759"/>
<gene>
    <name evidence="7" type="ORF">OIU79_027185</name>
</gene>
<feature type="binding site" evidence="5">
    <location>
        <position position="135"/>
    </location>
    <ligand>
        <name>ATP</name>
        <dbReference type="ChEBI" id="CHEBI:30616"/>
    </ligand>
</feature>
<organism evidence="7 8">
    <name type="scientific">Salix purpurea</name>
    <name type="common">Purple osier willow</name>
    <dbReference type="NCBI Taxonomy" id="77065"/>
    <lineage>
        <taxon>Eukaryota</taxon>
        <taxon>Viridiplantae</taxon>
        <taxon>Streptophyta</taxon>
        <taxon>Embryophyta</taxon>
        <taxon>Tracheophyta</taxon>
        <taxon>Spermatophyta</taxon>
        <taxon>Magnoliopsida</taxon>
        <taxon>eudicotyledons</taxon>
        <taxon>Gunneridae</taxon>
        <taxon>Pentapetalae</taxon>
        <taxon>rosids</taxon>
        <taxon>fabids</taxon>
        <taxon>Malpighiales</taxon>
        <taxon>Salicaceae</taxon>
        <taxon>Saliceae</taxon>
        <taxon>Salix</taxon>
    </lineage>
</organism>
<keyword evidence="5" id="KW-0067">ATP-binding</keyword>
<dbReference type="PROSITE" id="PS00107">
    <property type="entry name" value="PROTEIN_KINASE_ATP"/>
    <property type="match status" value="1"/>
</dbReference>
<evidence type="ECO:0000256" key="3">
    <source>
        <dbReference type="ARBA" id="ARBA00023136"/>
    </source>
</evidence>
<evidence type="ECO:0000256" key="4">
    <source>
        <dbReference type="ARBA" id="ARBA00023288"/>
    </source>
</evidence>
<comment type="caution">
    <text evidence="7">The sequence shown here is derived from an EMBL/GenBank/DDBJ whole genome shotgun (WGS) entry which is preliminary data.</text>
</comment>
<dbReference type="InterPro" id="IPR011009">
    <property type="entry name" value="Kinase-like_dom_sf"/>
</dbReference>
<keyword evidence="2" id="KW-0418">Kinase</keyword>
<dbReference type="GO" id="GO:0004674">
    <property type="term" value="F:protein serine/threonine kinase activity"/>
    <property type="evidence" value="ECO:0007669"/>
    <property type="project" value="UniProtKB-KW"/>
</dbReference>
<keyword evidence="3" id="KW-0472">Membrane</keyword>
<evidence type="ECO:0000259" key="6">
    <source>
        <dbReference type="PROSITE" id="PS50011"/>
    </source>
</evidence>
<dbReference type="PROSITE" id="PS50011">
    <property type="entry name" value="PROTEIN_KINASE_DOM"/>
    <property type="match status" value="1"/>
</dbReference>